<name>A0A7J9PF57_METMI</name>
<evidence type="ECO:0000313" key="3">
    <source>
        <dbReference type="Proteomes" id="UP000533207"/>
    </source>
</evidence>
<accession>A0A7J9PF57</accession>
<feature type="compositionally biased region" description="Basic residues" evidence="1">
    <location>
        <begin position="38"/>
        <end position="51"/>
    </location>
</feature>
<evidence type="ECO:0000313" key="2">
    <source>
        <dbReference type="EMBL" id="MBA2861885.1"/>
    </source>
</evidence>
<comment type="caution">
    <text evidence="2">The sequence shown here is derived from an EMBL/GenBank/DDBJ whole genome shotgun (WGS) entry which is preliminary data.</text>
</comment>
<feature type="compositionally biased region" description="Polar residues" evidence="1">
    <location>
        <begin position="1"/>
        <end position="10"/>
    </location>
</feature>
<evidence type="ECO:0000256" key="1">
    <source>
        <dbReference type="SAM" id="MobiDB-lite"/>
    </source>
</evidence>
<organism evidence="2 3">
    <name type="scientific">Methanococcus maripaludis</name>
    <name type="common">Methanococcus deltae</name>
    <dbReference type="NCBI Taxonomy" id="39152"/>
    <lineage>
        <taxon>Archaea</taxon>
        <taxon>Methanobacteriati</taxon>
        <taxon>Methanobacteriota</taxon>
        <taxon>Methanomada group</taxon>
        <taxon>Methanococci</taxon>
        <taxon>Methanococcales</taxon>
        <taxon>Methanococcaceae</taxon>
        <taxon>Methanococcus</taxon>
    </lineage>
</organism>
<sequence length="51" mass="5424">MAKGPTTAQGMVNKMLTGDGRKSFSKQVANEILGAKPKSAKKTTKKACKKK</sequence>
<dbReference type="EMBL" id="JACDUL010000002">
    <property type="protein sequence ID" value="MBA2861885.1"/>
    <property type="molecule type" value="Genomic_DNA"/>
</dbReference>
<proteinExistence type="predicted"/>
<dbReference type="RefSeq" id="WP_155810739.1">
    <property type="nucleotide sequence ID" value="NZ_JACDUL010000002.1"/>
</dbReference>
<feature type="region of interest" description="Disordered" evidence="1">
    <location>
        <begin position="1"/>
        <end position="51"/>
    </location>
</feature>
<protein>
    <submittedName>
        <fullName evidence="2">Uncharacterized protein</fullName>
    </submittedName>
</protein>
<dbReference type="Proteomes" id="UP000533207">
    <property type="component" value="Unassembled WGS sequence"/>
</dbReference>
<dbReference type="AlphaFoldDB" id="A0A7J9PF57"/>
<gene>
    <name evidence="2" type="ORF">HNP90_000764</name>
</gene>
<reference evidence="2 3" key="1">
    <citation type="submission" date="2020-07" db="EMBL/GenBank/DDBJ databases">
        <title>Genomic Encyclopedia of Type Strains, Phase IV (KMG-V): Genome sequencing to study the core and pangenomes of soil and plant-associated prokaryotes.</title>
        <authorList>
            <person name="Whitman W."/>
        </authorList>
    </citation>
    <scope>NUCLEOTIDE SEQUENCE [LARGE SCALE GENOMIC DNA]</scope>
    <source>
        <strain evidence="2 3">C8</strain>
    </source>
</reference>